<dbReference type="EnsemblMetazoa" id="G17175.11">
    <property type="protein sequence ID" value="G17175.11:cds"/>
    <property type="gene ID" value="G17175"/>
</dbReference>
<keyword evidence="3" id="KW-1185">Reference proteome</keyword>
<dbReference type="AlphaFoldDB" id="A0A8W8J484"/>
<sequence length="240" mass="27017">MEKDSSLDRITLALSKLKSELMDMRSQDVKLMKQLISINITIGSMTKSGHRNPVLRSASVCSLKPRSMERIANRRSAEVTTCLRNPLVRHRSAPVMVQGDERDDSNSDIEDVGASSPTDSENDIASLCSSASSIIASNQLTPPSYLRPLPEEEDTDDRMYYGILMKNIKLWKYSQESINSSESDISIDRSVYVNHPIFSLHHSAKEPIMQQTTEEISVQVSLTKQQTEAGKRFVLNERRK</sequence>
<proteinExistence type="predicted"/>
<feature type="region of interest" description="Disordered" evidence="1">
    <location>
        <begin position="92"/>
        <end position="122"/>
    </location>
</feature>
<evidence type="ECO:0000313" key="2">
    <source>
        <dbReference type="EnsemblMetazoa" id="G17175.11:cds"/>
    </source>
</evidence>
<name>A0A8W8J484_MAGGI</name>
<dbReference type="Proteomes" id="UP000005408">
    <property type="component" value="Unassembled WGS sequence"/>
</dbReference>
<evidence type="ECO:0000313" key="3">
    <source>
        <dbReference type="Proteomes" id="UP000005408"/>
    </source>
</evidence>
<evidence type="ECO:0000256" key="1">
    <source>
        <dbReference type="SAM" id="MobiDB-lite"/>
    </source>
</evidence>
<feature type="compositionally biased region" description="Acidic residues" evidence="1">
    <location>
        <begin position="101"/>
        <end position="111"/>
    </location>
</feature>
<protein>
    <submittedName>
        <fullName evidence="2">Uncharacterized protein</fullName>
    </submittedName>
</protein>
<reference evidence="2" key="1">
    <citation type="submission" date="2022-08" db="UniProtKB">
        <authorList>
            <consortium name="EnsemblMetazoa"/>
        </authorList>
    </citation>
    <scope>IDENTIFICATION</scope>
    <source>
        <strain evidence="2">05x7-T-G4-1.051#20</strain>
    </source>
</reference>
<organism evidence="2 3">
    <name type="scientific">Magallana gigas</name>
    <name type="common">Pacific oyster</name>
    <name type="synonym">Crassostrea gigas</name>
    <dbReference type="NCBI Taxonomy" id="29159"/>
    <lineage>
        <taxon>Eukaryota</taxon>
        <taxon>Metazoa</taxon>
        <taxon>Spiralia</taxon>
        <taxon>Lophotrochozoa</taxon>
        <taxon>Mollusca</taxon>
        <taxon>Bivalvia</taxon>
        <taxon>Autobranchia</taxon>
        <taxon>Pteriomorphia</taxon>
        <taxon>Ostreida</taxon>
        <taxon>Ostreoidea</taxon>
        <taxon>Ostreidae</taxon>
        <taxon>Magallana</taxon>
    </lineage>
</organism>
<accession>A0A8W8J484</accession>
<dbReference type="Pfam" id="PF14854">
    <property type="entry name" value="LURAP"/>
    <property type="match status" value="1"/>
</dbReference>
<dbReference type="InterPro" id="IPR039499">
    <property type="entry name" value="LURA1/LRA25"/>
</dbReference>